<sequence length="73" mass="8133">MFRSRSSRPSVLETASSRLVMKMLMIDGKENGFVDNADKDSDDDDVDEGDGDDDANEDDNGDNEDERSDEGER</sequence>
<organism evidence="2 3">
    <name type="scientific">Plakobranchus ocellatus</name>
    <dbReference type="NCBI Taxonomy" id="259542"/>
    <lineage>
        <taxon>Eukaryota</taxon>
        <taxon>Metazoa</taxon>
        <taxon>Spiralia</taxon>
        <taxon>Lophotrochozoa</taxon>
        <taxon>Mollusca</taxon>
        <taxon>Gastropoda</taxon>
        <taxon>Heterobranchia</taxon>
        <taxon>Euthyneura</taxon>
        <taxon>Panpulmonata</taxon>
        <taxon>Sacoglossa</taxon>
        <taxon>Placobranchoidea</taxon>
        <taxon>Plakobranchidae</taxon>
        <taxon>Plakobranchus</taxon>
    </lineage>
</organism>
<reference evidence="2 3" key="1">
    <citation type="journal article" date="2021" name="Elife">
        <title>Chloroplast acquisition without the gene transfer in kleptoplastic sea slugs, Plakobranchus ocellatus.</title>
        <authorList>
            <person name="Maeda T."/>
            <person name="Takahashi S."/>
            <person name="Yoshida T."/>
            <person name="Shimamura S."/>
            <person name="Takaki Y."/>
            <person name="Nagai Y."/>
            <person name="Toyoda A."/>
            <person name="Suzuki Y."/>
            <person name="Arimoto A."/>
            <person name="Ishii H."/>
            <person name="Satoh N."/>
            <person name="Nishiyama T."/>
            <person name="Hasebe M."/>
            <person name="Maruyama T."/>
            <person name="Minagawa J."/>
            <person name="Obokata J."/>
            <person name="Shigenobu S."/>
        </authorList>
    </citation>
    <scope>NUCLEOTIDE SEQUENCE [LARGE SCALE GENOMIC DNA]</scope>
</reference>
<feature type="compositionally biased region" description="Acidic residues" evidence="1">
    <location>
        <begin position="40"/>
        <end position="73"/>
    </location>
</feature>
<keyword evidence="3" id="KW-1185">Reference proteome</keyword>
<protein>
    <submittedName>
        <fullName evidence="2">Uncharacterized protein</fullName>
    </submittedName>
</protein>
<dbReference type="AlphaFoldDB" id="A0AAV3YXL8"/>
<proteinExistence type="predicted"/>
<feature type="region of interest" description="Disordered" evidence="1">
    <location>
        <begin position="30"/>
        <end position="73"/>
    </location>
</feature>
<accession>A0AAV3YXL8</accession>
<feature type="compositionally biased region" description="Basic and acidic residues" evidence="1">
    <location>
        <begin position="30"/>
        <end position="39"/>
    </location>
</feature>
<name>A0AAV3YXL8_9GAST</name>
<dbReference type="EMBL" id="BLXT01002183">
    <property type="protein sequence ID" value="GFN91850.1"/>
    <property type="molecule type" value="Genomic_DNA"/>
</dbReference>
<gene>
    <name evidence="2" type="ORF">PoB_001835600</name>
</gene>
<evidence type="ECO:0000256" key="1">
    <source>
        <dbReference type="SAM" id="MobiDB-lite"/>
    </source>
</evidence>
<comment type="caution">
    <text evidence="2">The sequence shown here is derived from an EMBL/GenBank/DDBJ whole genome shotgun (WGS) entry which is preliminary data.</text>
</comment>
<evidence type="ECO:0000313" key="2">
    <source>
        <dbReference type="EMBL" id="GFN91850.1"/>
    </source>
</evidence>
<dbReference type="Proteomes" id="UP000735302">
    <property type="component" value="Unassembled WGS sequence"/>
</dbReference>
<evidence type="ECO:0000313" key="3">
    <source>
        <dbReference type="Proteomes" id="UP000735302"/>
    </source>
</evidence>